<evidence type="ECO:0000313" key="8">
    <source>
        <dbReference type="EMBL" id="KAH0809069.1"/>
    </source>
</evidence>
<dbReference type="PANTHER" id="PTHR11742:SF6">
    <property type="entry name" value="MANNOSYL-OLIGOSACCHARIDE ALPHA-1,2-MANNOSIDASE IA-RELATED"/>
    <property type="match status" value="1"/>
</dbReference>
<proteinExistence type="inferred from homology"/>
<reference evidence="8" key="2">
    <citation type="submission" date="2021-08" db="EMBL/GenBank/DDBJ databases">
        <authorList>
            <person name="Eriksson T."/>
        </authorList>
    </citation>
    <scope>NUCLEOTIDE SEQUENCE</scope>
    <source>
        <strain evidence="8">Stoneville</strain>
        <tissue evidence="8">Whole head</tissue>
    </source>
</reference>
<dbReference type="GO" id="GO:0000139">
    <property type="term" value="C:Golgi membrane"/>
    <property type="evidence" value="ECO:0007669"/>
    <property type="project" value="TreeGrafter"/>
</dbReference>
<dbReference type="Proteomes" id="UP000719412">
    <property type="component" value="Unassembled WGS sequence"/>
</dbReference>
<dbReference type="InterPro" id="IPR050749">
    <property type="entry name" value="Glycosyl_Hydrolase_47"/>
</dbReference>
<evidence type="ECO:0000256" key="2">
    <source>
        <dbReference type="ARBA" id="ARBA00004922"/>
    </source>
</evidence>
<dbReference type="EMBL" id="JABDTM020028357">
    <property type="protein sequence ID" value="KAH0809069.1"/>
    <property type="molecule type" value="Genomic_DNA"/>
</dbReference>
<dbReference type="EC" id="3.2.1.-" evidence="6"/>
<dbReference type="SUPFAM" id="SSF48225">
    <property type="entry name" value="Seven-hairpin glycosidases"/>
    <property type="match status" value="1"/>
</dbReference>
<feature type="region of interest" description="Disordered" evidence="7">
    <location>
        <begin position="584"/>
        <end position="628"/>
    </location>
</feature>
<dbReference type="GO" id="GO:0005975">
    <property type="term" value="P:carbohydrate metabolic process"/>
    <property type="evidence" value="ECO:0007669"/>
    <property type="project" value="InterPro"/>
</dbReference>
<feature type="compositionally biased region" description="Basic and acidic residues" evidence="7">
    <location>
        <begin position="259"/>
        <end position="272"/>
    </location>
</feature>
<dbReference type="GO" id="GO:0005783">
    <property type="term" value="C:endoplasmic reticulum"/>
    <property type="evidence" value="ECO:0007669"/>
    <property type="project" value="TreeGrafter"/>
</dbReference>
<name>A0A8J6H6B1_TENMO</name>
<dbReference type="InterPro" id="IPR001382">
    <property type="entry name" value="Glyco_hydro_47"/>
</dbReference>
<dbReference type="PANTHER" id="PTHR11742">
    <property type="entry name" value="MANNOSYL-OLIGOSACCHARIDE ALPHA-1,2-MANNOSIDASE-RELATED"/>
    <property type="match status" value="1"/>
</dbReference>
<feature type="region of interest" description="Disordered" evidence="7">
    <location>
        <begin position="544"/>
        <end position="571"/>
    </location>
</feature>
<protein>
    <recommendedName>
        <fullName evidence="6">alpha-1,2-Mannosidase</fullName>
        <ecNumber evidence="6">3.2.1.-</ecNumber>
    </recommendedName>
</protein>
<evidence type="ECO:0000256" key="6">
    <source>
        <dbReference type="RuleBase" id="RU361193"/>
    </source>
</evidence>
<evidence type="ECO:0000256" key="7">
    <source>
        <dbReference type="SAM" id="MobiDB-lite"/>
    </source>
</evidence>
<dbReference type="InterPro" id="IPR012341">
    <property type="entry name" value="6hp_glycosidase-like_sf"/>
</dbReference>
<keyword evidence="6" id="KW-0326">Glycosidase</keyword>
<organism evidence="8 9">
    <name type="scientific">Tenebrio molitor</name>
    <name type="common">Yellow mealworm beetle</name>
    <dbReference type="NCBI Taxonomy" id="7067"/>
    <lineage>
        <taxon>Eukaryota</taxon>
        <taxon>Metazoa</taxon>
        <taxon>Ecdysozoa</taxon>
        <taxon>Arthropoda</taxon>
        <taxon>Hexapoda</taxon>
        <taxon>Insecta</taxon>
        <taxon>Pterygota</taxon>
        <taxon>Neoptera</taxon>
        <taxon>Endopterygota</taxon>
        <taxon>Coleoptera</taxon>
        <taxon>Polyphaga</taxon>
        <taxon>Cucujiformia</taxon>
        <taxon>Tenebrionidae</taxon>
        <taxon>Tenebrio</taxon>
    </lineage>
</organism>
<dbReference type="PRINTS" id="PR00747">
    <property type="entry name" value="GLYHDRLASE47"/>
</dbReference>
<evidence type="ECO:0000256" key="5">
    <source>
        <dbReference type="ARBA" id="ARBA00023157"/>
    </source>
</evidence>
<comment type="cofactor">
    <cofactor evidence="1">
        <name>Ca(2+)</name>
        <dbReference type="ChEBI" id="CHEBI:29108"/>
    </cofactor>
</comment>
<dbReference type="AlphaFoldDB" id="A0A8J6H6B1"/>
<feature type="compositionally biased region" description="Polar residues" evidence="7">
    <location>
        <begin position="560"/>
        <end position="569"/>
    </location>
</feature>
<dbReference type="InterPro" id="IPR036026">
    <property type="entry name" value="Seven-hairpin_glycosidases"/>
</dbReference>
<evidence type="ECO:0000256" key="1">
    <source>
        <dbReference type="ARBA" id="ARBA00001913"/>
    </source>
</evidence>
<sequence>MVFVRIIRVHFSLNPLYDLTYTSTITVFDILIFFLRGRYAPLKLLNAGNVGVSDCLLLSRPTCYFGQPHRKINCPPRESLSRPDVPVHRHFHRSVKNFDSTAPRARTSTKIGKNCRLSSSTITTIQWWWKPFGCERIYVESGLAISYLLRGRVSTHNGRRREGTDCRKSRFCDCFDLTYSEDGTAVVAAPTNFKDEVCGVKFYRPIENTHFYSHLCIKGVMKAFVARGVTLGPETSVEVVVSKEIVQAAKIATESLPSKSRDKKDESNEKRTTQPSSPSDNFSKHQTNLTKSIYFAHRPDVNPSQIDNPTGTGTLYRVPLIIEVAVTRSSKLMAQPCKDALRRRSRVCLQFPPSSCQSGILLLPPVVIAPLFIPISQRASTRQHDVGARNLQITTDSDRGTSLRPTKLPVPVSRKRHTHSLLLHPFGSAKNCDNSRSGLNRRSIPVDNVPEAAAALVKDRTVQLVPHSPLLLSNLIRECFASKNSKIRAELSANLRFVREGIKRVGVGGGGVRDGCQGGGRRTGVNGEGWKLFDAIAFAEPEARKEEVLRGRRGGRRPHNTSPKTSNPDSFCLRRRIVRSVGIAAAPGRVPSPPAPLKISQRRRRPPNVCSGRDKDAREGGPNRAETSEWRFETDDLMLFGVGMRKECFIKRNVQRDGKRIIKPKRSGQPWPVPNYFDSSVTPGAAIPFFPQIKEPEGRTSIKSDPFASVSVPPPEKHPERIINRRTESAATIRTRKKKRRAIIRRRKSRFQLPDVDSCCPIPSVPSATLFTCPEGEPNCSTVVNSRPINVHRSVGARVILSKYDRQNTHFVILPHFHADSGSSAEILLETRKVHFSPSSTSLHSNKGRGGCQVTPRPSFVRINLFRKLDREEEVSFDVSGAQKIWKTTTFEIGGTSWCRHESFRYCDSGGASDEIIDGETSGGKLIGLRRNHAMSTDDPASSPLSQLFDNAAAITAYFSVHFSVWKSRAMVVPTKAATAGVTSAILVVAWSGIYLSRHSRSSQQVTTMTPEVTLPVVYEVVTLEENATVSLEVENDARRDKVKEYRCAGCSAKRKNLCTSGNPPDHQKVISDRLRVNLGERFYNRTTPVDRILNGNEGYRHAFGTIMMKHAWDNYVRYAWGKNELKPISKRGHSASIFGTLPLAATIMDGLDTLYIMGMKDEFKQARDWVANELDLNSMSSDGDEILEIQEAVKQANGLKFFFGIVGPLFSFWSDGFGCGKIFTKKKKTRGDSRWERECEWWKERMNGE</sequence>
<evidence type="ECO:0000256" key="4">
    <source>
        <dbReference type="ARBA" id="ARBA00022801"/>
    </source>
</evidence>
<feature type="compositionally biased region" description="Basic and acidic residues" evidence="7">
    <location>
        <begin position="612"/>
        <end position="628"/>
    </location>
</feature>
<comment type="pathway">
    <text evidence="2">Protein modification; protein glycosylation.</text>
</comment>
<keyword evidence="4 6" id="KW-0378">Hydrolase</keyword>
<dbReference type="GO" id="GO:0004571">
    <property type="term" value="F:mannosyl-oligosaccharide 1,2-alpha-mannosidase activity"/>
    <property type="evidence" value="ECO:0007669"/>
    <property type="project" value="InterPro"/>
</dbReference>
<feature type="compositionally biased region" description="Polar residues" evidence="7">
    <location>
        <begin position="273"/>
        <end position="285"/>
    </location>
</feature>
<reference evidence="8" key="1">
    <citation type="journal article" date="2020" name="J Insects Food Feed">
        <title>The yellow mealworm (Tenebrio molitor) genome: a resource for the emerging insects as food and feed industry.</title>
        <authorList>
            <person name="Eriksson T."/>
            <person name="Andere A."/>
            <person name="Kelstrup H."/>
            <person name="Emery V."/>
            <person name="Picard C."/>
        </authorList>
    </citation>
    <scope>NUCLEOTIDE SEQUENCE</scope>
    <source>
        <strain evidence="8">Stoneville</strain>
        <tissue evidence="8">Whole head</tissue>
    </source>
</reference>
<keyword evidence="9" id="KW-1185">Reference proteome</keyword>
<feature type="region of interest" description="Disordered" evidence="7">
    <location>
        <begin position="256"/>
        <end position="285"/>
    </location>
</feature>
<evidence type="ECO:0000313" key="9">
    <source>
        <dbReference type="Proteomes" id="UP000719412"/>
    </source>
</evidence>
<dbReference type="Gene3D" id="1.50.10.10">
    <property type="match status" value="1"/>
</dbReference>
<comment type="caution">
    <text evidence="8">The sequence shown here is derived from an EMBL/GenBank/DDBJ whole genome shotgun (WGS) entry which is preliminary data.</text>
</comment>
<keyword evidence="5" id="KW-1015">Disulfide bond</keyword>
<accession>A0A8J6H6B1</accession>
<comment type="similarity">
    <text evidence="3 6">Belongs to the glycosyl hydrolase 47 family.</text>
</comment>
<gene>
    <name evidence="8" type="ORF">GEV33_013721</name>
</gene>
<dbReference type="Pfam" id="PF01532">
    <property type="entry name" value="Glyco_hydro_47"/>
    <property type="match status" value="1"/>
</dbReference>
<evidence type="ECO:0000256" key="3">
    <source>
        <dbReference type="ARBA" id="ARBA00007658"/>
    </source>
</evidence>
<dbReference type="GO" id="GO:0005509">
    <property type="term" value="F:calcium ion binding"/>
    <property type="evidence" value="ECO:0007669"/>
    <property type="project" value="InterPro"/>
</dbReference>